<comment type="caution">
    <text evidence="1">The sequence shown here is derived from an EMBL/GenBank/DDBJ whole genome shotgun (WGS) entry which is preliminary data.</text>
</comment>
<proteinExistence type="predicted"/>
<organism evidence="1 2">
    <name type="scientific">Castilleja foliolosa</name>
    <dbReference type="NCBI Taxonomy" id="1961234"/>
    <lineage>
        <taxon>Eukaryota</taxon>
        <taxon>Viridiplantae</taxon>
        <taxon>Streptophyta</taxon>
        <taxon>Embryophyta</taxon>
        <taxon>Tracheophyta</taxon>
        <taxon>Spermatophyta</taxon>
        <taxon>Magnoliopsida</taxon>
        <taxon>eudicotyledons</taxon>
        <taxon>Gunneridae</taxon>
        <taxon>Pentapetalae</taxon>
        <taxon>asterids</taxon>
        <taxon>lamiids</taxon>
        <taxon>Lamiales</taxon>
        <taxon>Orobanchaceae</taxon>
        <taxon>Pedicularideae</taxon>
        <taxon>Castillejinae</taxon>
        <taxon>Castilleja</taxon>
    </lineage>
</organism>
<evidence type="ECO:0000313" key="1">
    <source>
        <dbReference type="EMBL" id="KAL3633934.1"/>
    </source>
</evidence>
<keyword evidence="2" id="KW-1185">Reference proteome</keyword>
<dbReference type="Proteomes" id="UP001632038">
    <property type="component" value="Unassembled WGS sequence"/>
</dbReference>
<sequence>MAQKSRAVCELARNYSFGRTAAVCFSAPPSYLVKGTFALGQGLPEISHHKLPNPTCRS</sequence>
<protein>
    <submittedName>
        <fullName evidence="1">Uncharacterized protein</fullName>
    </submittedName>
</protein>
<name>A0ABD3CXW7_9LAMI</name>
<reference evidence="2" key="1">
    <citation type="journal article" date="2024" name="IScience">
        <title>Strigolactones Initiate the Formation of Haustorium-like Structures in Castilleja.</title>
        <authorList>
            <person name="Buerger M."/>
            <person name="Peterson D."/>
            <person name="Chory J."/>
        </authorList>
    </citation>
    <scope>NUCLEOTIDE SEQUENCE [LARGE SCALE GENOMIC DNA]</scope>
</reference>
<dbReference type="EMBL" id="JAVIJP010000029">
    <property type="protein sequence ID" value="KAL3633934.1"/>
    <property type="molecule type" value="Genomic_DNA"/>
</dbReference>
<evidence type="ECO:0000313" key="2">
    <source>
        <dbReference type="Proteomes" id="UP001632038"/>
    </source>
</evidence>
<dbReference type="AlphaFoldDB" id="A0ABD3CXW7"/>
<accession>A0ABD3CXW7</accession>
<gene>
    <name evidence="1" type="ORF">CASFOL_022696</name>
</gene>